<dbReference type="PANTHER" id="PTHR42983">
    <property type="entry name" value="DINITROGENASE IRON-MOLYBDENUM COFACTOR PROTEIN-RELATED"/>
    <property type="match status" value="1"/>
</dbReference>
<dbReference type="STRING" id="273121.WS1855"/>
<gene>
    <name evidence="2" type="ordered locus">WS1855</name>
</gene>
<dbReference type="HOGENOM" id="CLU_1593888_0_0_7"/>
<sequence length="167" mass="18354">MLQNEGKELKLSPHFGKCKFIGILNDSNEVSIMKNQWKKGRVIAGMLIKGGVKAVIAHEMGEKPLNILKEAGVKVYGGKAGEDLEKLLDAYEAGRLSEEIEQGSCRESEKKDHECCGGHGEDHECCGGHGHEHKEGECEERGHGKGERCCERRRKEGAPRGYGVLKA</sequence>
<proteinExistence type="predicted"/>
<protein>
    <recommendedName>
        <fullName evidence="1">Dinitrogenase iron-molybdenum cofactor biosynthesis domain-containing protein</fullName>
    </recommendedName>
</protein>
<dbReference type="KEGG" id="wsu:WS1855"/>
<feature type="domain" description="Dinitrogenase iron-molybdenum cofactor biosynthesis" evidence="1">
    <location>
        <begin position="9"/>
        <end position="92"/>
    </location>
</feature>
<dbReference type="eggNOG" id="COG1433">
    <property type="taxonomic scope" value="Bacteria"/>
</dbReference>
<dbReference type="PANTHER" id="PTHR42983:SF1">
    <property type="entry name" value="IRON-MOLYBDENUM PROTEIN"/>
    <property type="match status" value="1"/>
</dbReference>
<organism evidence="3">
    <name type="scientific">Wolinella succinogenes (strain ATCC 29543 / DSM 1740 / CCUG 13145 / JCM 31913 / LMG 7466 / NCTC 11488 / FDC 602W)</name>
    <name type="common">Vibrio succinogenes</name>
    <dbReference type="NCBI Taxonomy" id="273121"/>
    <lineage>
        <taxon>Bacteria</taxon>
        <taxon>Pseudomonadati</taxon>
        <taxon>Campylobacterota</taxon>
        <taxon>Epsilonproteobacteria</taxon>
        <taxon>Campylobacterales</taxon>
        <taxon>Helicobacteraceae</taxon>
        <taxon>Wolinella</taxon>
    </lineage>
</organism>
<dbReference type="Gene3D" id="3.30.420.130">
    <property type="entry name" value="Dinitrogenase iron-molybdenum cofactor biosynthesis domain"/>
    <property type="match status" value="1"/>
</dbReference>
<evidence type="ECO:0000259" key="1">
    <source>
        <dbReference type="Pfam" id="PF02579"/>
    </source>
</evidence>
<dbReference type="Proteomes" id="UP000000422">
    <property type="component" value="Chromosome"/>
</dbReference>
<dbReference type="InterPro" id="IPR036105">
    <property type="entry name" value="DiNase_FeMo-co_biosyn_sf"/>
</dbReference>
<name>Q7MR04_WOLSU</name>
<dbReference type="AlphaFoldDB" id="Q7MR04"/>
<dbReference type="Pfam" id="PF02579">
    <property type="entry name" value="Nitro_FeMo-Co"/>
    <property type="match status" value="1"/>
</dbReference>
<dbReference type="SUPFAM" id="SSF53146">
    <property type="entry name" value="Nitrogenase accessory factor-like"/>
    <property type="match status" value="1"/>
</dbReference>
<evidence type="ECO:0000313" key="2">
    <source>
        <dbReference type="EMBL" id="CAE10868.1"/>
    </source>
</evidence>
<reference evidence="2 3" key="1">
    <citation type="journal article" date="2003" name="Proc. Natl. Acad. Sci. U.S.A.">
        <title>Complete genome sequence and analysis of Wolinella succinogenes.</title>
        <authorList>
            <person name="Baar C."/>
            <person name="Eppinger M."/>
            <person name="Raddatz G."/>
            <person name="Simon JM."/>
            <person name="Lanz C."/>
            <person name="Klimmek O."/>
            <person name="Nandakumar R."/>
            <person name="Gross R."/>
            <person name="Rosinus A."/>
            <person name="Keller H."/>
            <person name="Jagtap P."/>
            <person name="Linke B."/>
            <person name="Meyer F."/>
            <person name="Lederer H."/>
            <person name="Schuster S.C."/>
        </authorList>
    </citation>
    <scope>NUCLEOTIDE SEQUENCE [LARGE SCALE GENOMIC DNA]</scope>
    <source>
        <strain evidence="3">ATCC 29543 / DSM 1740 / CCUG 13145 / JCM 31913 / LMG 7466 / NCTC 11488 / FDC 602W</strain>
    </source>
</reference>
<evidence type="ECO:0000313" key="3">
    <source>
        <dbReference type="Proteomes" id="UP000000422"/>
    </source>
</evidence>
<keyword evidence="3" id="KW-1185">Reference proteome</keyword>
<dbReference type="InterPro" id="IPR003731">
    <property type="entry name" value="Di-Nase_FeMo-co_biosynth"/>
</dbReference>
<dbReference type="EMBL" id="BX571662">
    <property type="protein sequence ID" value="CAE10868.1"/>
    <property type="molecule type" value="Genomic_DNA"/>
</dbReference>
<accession>Q7MR04</accession>